<sequence>MLPKKLQSKRKKPKKKRAQLDPAEALARNHKRQESLKKRTTKVEEINEILNKRKAERTEKKNASRDAEIKLYENEVKNRSKTIQEKRMIQIREDMKSILVAGLDKVNALKVVGDKVKLEGSTMTINGSKYKLKSNVHMVGWGRETLMLGASLEKLIGKHLRKGFLVVPRGSVSGMWDNPLWFPALNSRITFLEGGSMGMPNEKSVEATRGIADYCKKLRKADILVVVLSGGTEALLNCPKGAIRLEEVEELLSILKTAKATPMEIDAVRRKLSAVFGGELARLAYPAKVVTLVMSDVAGNLPHLVAGSPTVNDPGKDAALAVVRKYKLEESLPPAVREVLHERPPVKDPLVDENYKFKFVDYHVLADTGDAIRGMTDAAFRLGLVPVSLSSTVVGPVREVSRAYAQVTALMILAAEGKISKLEMYDAMKFDRVLPLSEEKIREIFPSKERWGLGLCLLSGGAPNADLSEESRTGPNQDLALYFSLDWYLKVKENPILNDYVVWFLGGSTDGIDGNTKAAGAYGYGSLGPAVFKRYKELTLEESALDIKNAVRRYESLRDELSRVSAILPDRVLRERNANFMFTNINDGDELLNLGYTYTNVCDLHIIRIARYQCSCDGQCLAPREELPSPKELCRDEKCAANRTLPKIVVPPRNQCCARSTGPKLKIY</sequence>
<dbReference type="InterPro" id="IPR038614">
    <property type="entry name" value="GK_N_sf"/>
</dbReference>
<dbReference type="Pfam" id="PF05161">
    <property type="entry name" value="MOFRL"/>
    <property type="match status" value="1"/>
</dbReference>
<reference evidence="7" key="1">
    <citation type="submission" date="2025-08" db="UniProtKB">
        <authorList>
            <consortium name="RefSeq"/>
        </authorList>
    </citation>
    <scope>IDENTIFICATION</scope>
    <source>
        <tissue evidence="7">Thorax and Abdomen</tissue>
    </source>
</reference>
<proteinExistence type="inferred from homology"/>
<comment type="similarity">
    <text evidence="1">Belongs to the glycerate kinase type-2 family.</text>
</comment>
<keyword evidence="2" id="KW-0175">Coiled coil</keyword>
<evidence type="ECO:0000259" key="5">
    <source>
        <dbReference type="Pfam" id="PF13660"/>
    </source>
</evidence>
<gene>
    <name evidence="7" type="primary">LOC107220525</name>
</gene>
<name>A0ABM3FXH8_NEOLC</name>
<evidence type="ECO:0000313" key="7">
    <source>
        <dbReference type="RefSeq" id="XP_046592723.1"/>
    </source>
</evidence>
<evidence type="ECO:0000259" key="4">
    <source>
        <dbReference type="Pfam" id="PF05161"/>
    </source>
</evidence>
<dbReference type="GeneID" id="107220525"/>
<evidence type="ECO:0000256" key="2">
    <source>
        <dbReference type="SAM" id="Coils"/>
    </source>
</evidence>
<dbReference type="Gene3D" id="3.40.1480.10">
    <property type="entry name" value="MOFRL domain"/>
    <property type="match status" value="1"/>
</dbReference>
<dbReference type="InterPro" id="IPR025286">
    <property type="entry name" value="MOFRL_assoc_dom"/>
</dbReference>
<dbReference type="InterPro" id="IPR037035">
    <property type="entry name" value="GK-like_C_sf"/>
</dbReference>
<dbReference type="Proteomes" id="UP000829291">
    <property type="component" value="Chromosome 4"/>
</dbReference>
<accession>A0ABM3FXH8</accession>
<dbReference type="Pfam" id="PF13660">
    <property type="entry name" value="DUF4147"/>
    <property type="match status" value="1"/>
</dbReference>
<dbReference type="PANTHER" id="PTHR12227:SF0">
    <property type="entry name" value="GLYCERATE KINASE"/>
    <property type="match status" value="1"/>
</dbReference>
<evidence type="ECO:0000256" key="3">
    <source>
        <dbReference type="SAM" id="MobiDB-lite"/>
    </source>
</evidence>
<evidence type="ECO:0000313" key="6">
    <source>
        <dbReference type="Proteomes" id="UP000829291"/>
    </source>
</evidence>
<dbReference type="InterPro" id="IPR007835">
    <property type="entry name" value="MOFRL"/>
</dbReference>
<feature type="coiled-coil region" evidence="2">
    <location>
        <begin position="46"/>
        <end position="75"/>
    </location>
</feature>
<protein>
    <submittedName>
        <fullName evidence="7">Glycerate kinase-like</fullName>
    </submittedName>
</protein>
<dbReference type="SUPFAM" id="SSF82544">
    <property type="entry name" value="GckA/TtuD-like"/>
    <property type="match status" value="1"/>
</dbReference>
<organism evidence="6 7">
    <name type="scientific">Neodiprion lecontei</name>
    <name type="common">Redheaded pine sawfly</name>
    <dbReference type="NCBI Taxonomy" id="441921"/>
    <lineage>
        <taxon>Eukaryota</taxon>
        <taxon>Metazoa</taxon>
        <taxon>Ecdysozoa</taxon>
        <taxon>Arthropoda</taxon>
        <taxon>Hexapoda</taxon>
        <taxon>Insecta</taxon>
        <taxon>Pterygota</taxon>
        <taxon>Neoptera</taxon>
        <taxon>Endopterygota</taxon>
        <taxon>Hymenoptera</taxon>
        <taxon>Tenthredinoidea</taxon>
        <taxon>Diprionidae</taxon>
        <taxon>Diprioninae</taxon>
        <taxon>Neodiprion</taxon>
    </lineage>
</organism>
<dbReference type="Gene3D" id="3.40.50.10180">
    <property type="entry name" value="Glycerate kinase, MOFRL-like N-terminal domain"/>
    <property type="match status" value="1"/>
</dbReference>
<dbReference type="RefSeq" id="XP_046592723.1">
    <property type="nucleotide sequence ID" value="XM_046736767.1"/>
</dbReference>
<feature type="compositionally biased region" description="Basic residues" evidence="3">
    <location>
        <begin position="1"/>
        <end position="17"/>
    </location>
</feature>
<feature type="region of interest" description="Disordered" evidence="3">
    <location>
        <begin position="1"/>
        <end position="40"/>
    </location>
</feature>
<feature type="coiled-coil region" evidence="2">
    <location>
        <begin position="540"/>
        <end position="567"/>
    </location>
</feature>
<feature type="domain" description="MOFRL" evidence="4">
    <location>
        <begin position="456"/>
        <end position="558"/>
    </location>
</feature>
<keyword evidence="6" id="KW-1185">Reference proteome</keyword>
<evidence type="ECO:0000256" key="1">
    <source>
        <dbReference type="ARBA" id="ARBA00005393"/>
    </source>
</evidence>
<dbReference type="InterPro" id="IPR039760">
    <property type="entry name" value="MOFRL_protein"/>
</dbReference>
<dbReference type="PANTHER" id="PTHR12227">
    <property type="entry name" value="GLYCERATE KINASE"/>
    <property type="match status" value="1"/>
</dbReference>
<feature type="domain" description="MOFRL-associated" evidence="5">
    <location>
        <begin position="95"/>
        <end position="340"/>
    </location>
</feature>